<evidence type="ECO:0000313" key="2">
    <source>
        <dbReference type="Proteomes" id="UP000634476"/>
    </source>
</evidence>
<evidence type="ECO:0000313" key="1">
    <source>
        <dbReference type="EMBL" id="GIH98560.1"/>
    </source>
</evidence>
<sequence>MTKRITVRRALRGVAGVVAVLLAVPAMAAAFFLLEFTGTPGARTGSTGHDALWMGHAWVDGRKSEADVKAMAVRLRGTGIRDVYVHAGPFEFSGELRPEKYSNAGNFLKWWKAELPQVRVSAWLGQKVDYGLDLGDPASRQRVLDGVRDIMAAGFDGVHYNFEPITSGDRGFLDLLDRTRPLVGDGPLSTSTPQIEPLPLMRPAARLVIGHDKYWLRDYFREVVARTDQVAVMTYDSFQPLGPLYGGHVARQTTLALEMVPGDKTLLVGAPAYHDHGVPWLDASESVAAAAEGAGLALGEHGSPRERFGLALYVDFAATEEDWAEYHRFWNRPGSPPGDGGDPDPG</sequence>
<keyword evidence="2" id="KW-1185">Reference proteome</keyword>
<dbReference type="RefSeq" id="WP_203873058.1">
    <property type="nucleotide sequence ID" value="NZ_BOOK01000004.1"/>
</dbReference>
<protein>
    <submittedName>
        <fullName evidence="1">Membrane protein</fullName>
    </submittedName>
</protein>
<dbReference type="EMBL" id="BOOK01000004">
    <property type="protein sequence ID" value="GIH98560.1"/>
    <property type="molecule type" value="Genomic_DNA"/>
</dbReference>
<comment type="caution">
    <text evidence="1">The sequence shown here is derived from an EMBL/GenBank/DDBJ whole genome shotgun (WGS) entry which is preliminary data.</text>
</comment>
<organism evidence="1 2">
    <name type="scientific">Planobispora takensis</name>
    <dbReference type="NCBI Taxonomy" id="1367882"/>
    <lineage>
        <taxon>Bacteria</taxon>
        <taxon>Bacillati</taxon>
        <taxon>Actinomycetota</taxon>
        <taxon>Actinomycetes</taxon>
        <taxon>Streptosporangiales</taxon>
        <taxon>Streptosporangiaceae</taxon>
        <taxon>Planobispora</taxon>
    </lineage>
</organism>
<dbReference type="AlphaFoldDB" id="A0A8J3STQ3"/>
<dbReference type="Gene3D" id="3.20.20.80">
    <property type="entry name" value="Glycosidases"/>
    <property type="match status" value="1"/>
</dbReference>
<accession>A0A8J3STQ3</accession>
<dbReference type="SUPFAM" id="SSF51445">
    <property type="entry name" value="(Trans)glycosidases"/>
    <property type="match status" value="1"/>
</dbReference>
<dbReference type="InterPro" id="IPR017853">
    <property type="entry name" value="GH"/>
</dbReference>
<proteinExistence type="predicted"/>
<name>A0A8J3STQ3_9ACTN</name>
<gene>
    <name evidence="1" type="ORF">Pta02_05690</name>
</gene>
<dbReference type="Proteomes" id="UP000634476">
    <property type="component" value="Unassembled WGS sequence"/>
</dbReference>
<reference evidence="1" key="1">
    <citation type="submission" date="2021-01" db="EMBL/GenBank/DDBJ databases">
        <title>Whole genome shotgun sequence of Planobispora takensis NBRC 109077.</title>
        <authorList>
            <person name="Komaki H."/>
            <person name="Tamura T."/>
        </authorList>
    </citation>
    <scope>NUCLEOTIDE SEQUENCE</scope>
    <source>
        <strain evidence="1">NBRC 109077</strain>
    </source>
</reference>